<accession>A0A4V3RJF5</accession>
<comment type="caution">
    <text evidence="2">The sequence shown here is derived from an EMBL/GenBank/DDBJ whole genome shotgun (WGS) entry which is preliminary data.</text>
</comment>
<feature type="signal peptide" evidence="1">
    <location>
        <begin position="1"/>
        <end position="19"/>
    </location>
</feature>
<dbReference type="EMBL" id="SRYW01000003">
    <property type="protein sequence ID" value="TGY35770.1"/>
    <property type="molecule type" value="Genomic_DNA"/>
</dbReference>
<gene>
    <name evidence="2" type="ORF">E5352_03900</name>
</gene>
<dbReference type="RefSeq" id="WP_136003476.1">
    <property type="nucleotide sequence ID" value="NZ_SRYW01000003.1"/>
</dbReference>
<reference evidence="2 3" key="1">
    <citation type="submission" date="2019-04" db="EMBL/GenBank/DDBJ databases">
        <title>Microbes associate with the intestines of laboratory mice.</title>
        <authorList>
            <person name="Navarre W."/>
            <person name="Wong E."/>
            <person name="Huang K."/>
            <person name="Tropini C."/>
            <person name="Ng K."/>
            <person name="Yu B."/>
        </authorList>
    </citation>
    <scope>NUCLEOTIDE SEQUENCE [LARGE SCALE GENOMIC DNA]</scope>
    <source>
        <strain evidence="2 3">NM62_B4-13</strain>
    </source>
</reference>
<feature type="chain" id="PRO_5020350096" evidence="1">
    <location>
        <begin position="20"/>
        <end position="157"/>
    </location>
</feature>
<proteinExistence type="predicted"/>
<sequence length="157" mass="16329">MLPITSWHLAWLVVLPAMAAATPARVPLACAGDFARAWADTAAQLTDGEQATTLVDALLCRPDSEGAQDYLRAHGAGAAPAGPDAPARPANAVPLPTLQATHAEAIAAHLRPAEAPVAPETRDIHLAVRAAGCADSYQLIYTGHNDWRLAGYVSACH</sequence>
<keyword evidence="1" id="KW-0732">Signal</keyword>
<protein>
    <submittedName>
        <fullName evidence="2">Uncharacterized protein</fullName>
    </submittedName>
</protein>
<evidence type="ECO:0000313" key="3">
    <source>
        <dbReference type="Proteomes" id="UP000306631"/>
    </source>
</evidence>
<dbReference type="Proteomes" id="UP000306631">
    <property type="component" value="Unassembled WGS sequence"/>
</dbReference>
<evidence type="ECO:0000256" key="1">
    <source>
        <dbReference type="SAM" id="SignalP"/>
    </source>
</evidence>
<organism evidence="2 3">
    <name type="scientific">Stenotrophomonas maltophilia</name>
    <name type="common">Pseudomonas maltophilia</name>
    <name type="synonym">Xanthomonas maltophilia</name>
    <dbReference type="NCBI Taxonomy" id="40324"/>
    <lineage>
        <taxon>Bacteria</taxon>
        <taxon>Pseudomonadati</taxon>
        <taxon>Pseudomonadota</taxon>
        <taxon>Gammaproteobacteria</taxon>
        <taxon>Lysobacterales</taxon>
        <taxon>Lysobacteraceae</taxon>
        <taxon>Stenotrophomonas</taxon>
        <taxon>Stenotrophomonas maltophilia group</taxon>
    </lineage>
</organism>
<dbReference type="AlphaFoldDB" id="A0A4V3RJF5"/>
<name>A0A4V3RJF5_STEMA</name>
<evidence type="ECO:0000313" key="2">
    <source>
        <dbReference type="EMBL" id="TGY35770.1"/>
    </source>
</evidence>